<sequence>MPPSHVRKEEAELRHIAKQARLARKEVQQRERKQRQRERRAAAKNGEASTAAQQTAASSAMRKRGAIILPDEVQELRQRLMGDDAASSAKEGRPLSREEEVHFKKKMFFVDVVLHHVPHQKIDISETNTNQLVVDTCGHTKKYRLVLPYPKGMLCDAAAATYEFENGILQCRLPIMDGAIPASLEAENERMIEKMRQQKALRFRVTRDGDLTVRTRQALLTQTPAVQAALPEAKKAAAAQRGDDTDSDNEAVNAQAREAKGTKKMASPKSRKRTRDGDEEDGKETPQQTRSVSAKKAKGAAAAENASPKEAAAASKPASKKSKPEDFKAEHAKAMEAAKAAAAKVHLSMRERMKLAKAVQASREERLQTRSLRKERKEEQKQKSFHRVLEEQKRQLLARASMQQPTPRPTARANASAKAVHFADA</sequence>
<dbReference type="VEuPathDB" id="TriTrypDB:LdBPK_070620.1"/>
<dbReference type="EMBL" id="RHLD01000059">
    <property type="protein sequence ID" value="TPP45276.1"/>
    <property type="molecule type" value="Genomic_DNA"/>
</dbReference>
<feature type="compositionally biased region" description="Basic and acidic residues" evidence="1">
    <location>
        <begin position="1"/>
        <end position="15"/>
    </location>
</feature>
<dbReference type="AlphaFoldDB" id="A0A504X898"/>
<feature type="region of interest" description="Disordered" evidence="1">
    <location>
        <begin position="400"/>
        <end position="425"/>
    </location>
</feature>
<dbReference type="VEuPathDB" id="TriTrypDB:LDHU3_07.0770"/>
<comment type="caution">
    <text evidence="2">The sequence shown here is derived from an EMBL/GenBank/DDBJ whole genome shotgun (WGS) entry which is preliminary data.</text>
</comment>
<feature type="compositionally biased region" description="Basic and acidic residues" evidence="1">
    <location>
        <begin position="322"/>
        <end position="336"/>
    </location>
</feature>
<dbReference type="VEuPathDB" id="TriTrypDB:LdCL_070011200"/>
<proteinExistence type="predicted"/>
<evidence type="ECO:0000313" key="2">
    <source>
        <dbReference type="EMBL" id="TPP45276.1"/>
    </source>
</evidence>
<evidence type="ECO:0000313" key="3">
    <source>
        <dbReference type="Proteomes" id="UP000318821"/>
    </source>
</evidence>
<feature type="region of interest" description="Disordered" evidence="1">
    <location>
        <begin position="256"/>
        <end position="336"/>
    </location>
</feature>
<evidence type="ECO:0000256" key="1">
    <source>
        <dbReference type="SAM" id="MobiDB-lite"/>
    </source>
</evidence>
<feature type="region of interest" description="Disordered" evidence="1">
    <location>
        <begin position="355"/>
        <end position="386"/>
    </location>
</feature>
<gene>
    <name evidence="2" type="ORF">CGC20_1090</name>
</gene>
<feature type="region of interest" description="Disordered" evidence="1">
    <location>
        <begin position="231"/>
        <end position="250"/>
    </location>
</feature>
<protein>
    <submittedName>
        <fullName evidence="2">Uncharacterized protein</fullName>
    </submittedName>
</protein>
<feature type="compositionally biased region" description="Low complexity" evidence="1">
    <location>
        <begin position="48"/>
        <end position="60"/>
    </location>
</feature>
<organism evidence="2 3">
    <name type="scientific">Leishmania donovani</name>
    <dbReference type="NCBI Taxonomy" id="5661"/>
    <lineage>
        <taxon>Eukaryota</taxon>
        <taxon>Discoba</taxon>
        <taxon>Euglenozoa</taxon>
        <taxon>Kinetoplastea</taxon>
        <taxon>Metakinetoplastina</taxon>
        <taxon>Trypanosomatida</taxon>
        <taxon>Trypanosomatidae</taxon>
        <taxon>Leishmaniinae</taxon>
        <taxon>Leishmania</taxon>
    </lineage>
</organism>
<accession>A0A504X898</accession>
<name>A0A504X898_LEIDO</name>
<dbReference type="Proteomes" id="UP000318821">
    <property type="component" value="Unassembled WGS sequence"/>
</dbReference>
<reference evidence="3" key="1">
    <citation type="submission" date="2019-02" db="EMBL/GenBank/DDBJ databases">
        <title>FDA dAtabase for Regulatory Grade micrObial Sequences (FDA-ARGOS): Supporting development and validation of Infectious Disease Dx tests.</title>
        <authorList>
            <person name="Duncan R."/>
            <person name="Fisher C."/>
            <person name="Tallon L."/>
            <person name="Sadzewicz L."/>
            <person name="Sengamalay N."/>
            <person name="Ott S."/>
            <person name="Godinez A."/>
            <person name="Nagaraj S."/>
            <person name="Vavikolanu K."/>
            <person name="Vyas G."/>
            <person name="Nadendla S."/>
            <person name="Aluvathingal J."/>
            <person name="Sichtig H."/>
        </authorList>
    </citation>
    <scope>NUCLEOTIDE SEQUENCE [LARGE SCALE GENOMIC DNA]</scope>
    <source>
        <strain evidence="3">FDAARGOS_360</strain>
    </source>
</reference>
<feature type="region of interest" description="Disordered" evidence="1">
    <location>
        <begin position="1"/>
        <end position="62"/>
    </location>
</feature>
<feature type="compositionally biased region" description="Basic and acidic residues" evidence="1">
    <location>
        <begin position="375"/>
        <end position="386"/>
    </location>
</feature>
<feature type="compositionally biased region" description="Low complexity" evidence="1">
    <location>
        <begin position="299"/>
        <end position="317"/>
    </location>
</feature>